<evidence type="ECO:0000313" key="1">
    <source>
        <dbReference type="EMBL" id="KZS45571.1"/>
    </source>
</evidence>
<gene>
    <name evidence="1" type="ORF">AWU65_06360</name>
</gene>
<keyword evidence="2" id="KW-1185">Reference proteome</keyword>
<protein>
    <submittedName>
        <fullName evidence="1">Uncharacterized protein</fullName>
    </submittedName>
</protein>
<name>A0A163HNI5_9BACL</name>
<reference evidence="1" key="1">
    <citation type="journal article" date="2016" name="Genome Announc.">
        <title>Draft genomes of two strains of Paenibacillus glucanolyticus with capability to degrade lignocellulose.</title>
        <authorList>
            <person name="Mathews S.L."/>
            <person name="Pawlak J."/>
            <person name="Grunden A.M."/>
        </authorList>
    </citation>
    <scope>NUCLEOTIDE SEQUENCE [LARGE SCALE GENOMIC DNA]</scope>
    <source>
        <strain evidence="1">SLM1</strain>
    </source>
</reference>
<sequence>MKLLEEAENVKSKRNRIIPWLLVFALCLNGWNPFMTTIEGDQHPIEEGMVPEAVLPPSVTDAVYHNSNVELLADKREVTLRPGENYRFYNTSTSTRLISSNGSSSNGVVYDYVTFNADGRITGEELNHGGNVSQPKGASTIITVSGMFPVTFSIFPEVTYSVSSTPALHRITLHQGESYIFTNEGNQSLNLQSDASSGEEKRYDYAEYATDGTLDSSDFNSVSSPAVGQGNEIIVTGATINPVTVGFPYDMFNGDYSAEPAYTRVTLSQGQSYQFTNVSTKTDTLESDGKSSDRFDYVVYLPDGTEYSRGTNTSSEPSVAAGRTAVLTMVTATPVTFGVPYRTFDVRPTGGSAISRITVYPGDTYVFYNNGSLTNPIRNDASSVGGLFDYVIYRPDDTIYRSGFNQKGSPSIPSLGYAIVTNIGNTPIVFDYTDDFAVEGSAEPAFERVTLHQGESYEFTNISSNDEYLDSDGSSSSDRLFDYVTYYEDGTERSRGQATSVEPRVYPNNKAVVTAVSENPVTFGAIYTVFQGGGRPNEAISQITLNPGESYIFRNHGTLSNPIMNNASKVNGIFDYVMYRADGSRSSDAFNRSSSPQVPKQGYANVTVAGTQPIVFDYTDDFTVEASSEPAYLRVTLSKGESFSFTNVSTESEYLDSTASLAGGRTFDYIIYDATGAEQSRRTGVTVEPNVPPGYKAVVTAASDEPVSFGGLYRVFRGQDDPGEVVQHITINPNESYVLYNSGPDAELRHNSDQVGGAMDYAIYRSNGSLFSDGFNTSSRLEVPSQSHIVITNPSSVPILYEYSGNVTVEASTEPAFHRATLNQGQSYQFTNISTIDKAIVSEAVNGGRTFDYVLYDGSGVEIDRRTGTSIEPVVAPGNKVIVTVSSDSQVLFGAVYRLFQAEPAKEPVGEKITVRQHESVIFTNPETTSQMIKSNALEGKSFYDYVVYSPGNKPELAHINSIDQEIVIPGGGVVVVTVTSAGAVTYEYSIPVTAETSDEKALLKKELAAGELGSFTNTGQFEAKLLTDASVVSDRYYDYRLLDASGNVLREATGTDEEQVVPNGASLEVTVSSLQGVLFAGPSRSFIFTEITDKFIDLVERRAEDIDLKEKQENYYRFKPEADGLYRFVVKESKNFEKEPQVTLYADAGLTDMLATTVDQEREHGWDYTVLEWELKAGQVYYLKLIEKDGTALEGVINSALMILAAENKYHYGSNNRLSKVILRTGDEILYEYDNNGNVTKRSKKVFPF</sequence>
<comment type="caution">
    <text evidence="1">The sequence shown here is derived from an EMBL/GenBank/DDBJ whole genome shotgun (WGS) entry which is preliminary data.</text>
</comment>
<dbReference type="AlphaFoldDB" id="A0A163HNI5"/>
<accession>A0A163HNI5</accession>
<proteinExistence type="predicted"/>
<dbReference type="EMBL" id="LWMH01000001">
    <property type="protein sequence ID" value="KZS45571.1"/>
    <property type="molecule type" value="Genomic_DNA"/>
</dbReference>
<dbReference type="Proteomes" id="UP000076796">
    <property type="component" value="Unassembled WGS sequence"/>
</dbReference>
<organism evidence="1 2">
    <name type="scientific">Paenibacillus glucanolyticus</name>
    <dbReference type="NCBI Taxonomy" id="59843"/>
    <lineage>
        <taxon>Bacteria</taxon>
        <taxon>Bacillati</taxon>
        <taxon>Bacillota</taxon>
        <taxon>Bacilli</taxon>
        <taxon>Bacillales</taxon>
        <taxon>Paenibacillaceae</taxon>
        <taxon>Paenibacillus</taxon>
    </lineage>
</organism>
<evidence type="ECO:0000313" key="2">
    <source>
        <dbReference type="Proteomes" id="UP000076796"/>
    </source>
</evidence>